<dbReference type="AlphaFoldDB" id="A0AAE0EZU8"/>
<dbReference type="PANTHER" id="PTHR46599:SF3">
    <property type="entry name" value="PIGGYBAC TRANSPOSABLE ELEMENT-DERIVED PROTEIN 4"/>
    <property type="match status" value="1"/>
</dbReference>
<sequence length="855" mass="95594">MTNVASAREREATLLLQREVKAHATAFDARYRSASVREAEQVPEYYTGVVNKYVPGKNSTSDRWEVAFREDDSSEFCTKKFLKLWIVGDWPAPVRVVRPKEKTTVVAESESEAEGYSSDAVDTGDDEPDPQVDSGSEVSNESESEAEDADDDVDEPEEVTEATAEVVPSRVELCAGRYEVKWPDTPEGVTADHRIQRGWTTKIVASLDLSSLSPEVHETSFLKWLLIWYPPAFIDIQVEQMNTAGTAKYGRQFISGGREFTKGLYLSFLGCWFYMMCNPGHPREAYWCTPAQATMVALPHDLEKKSGLSRHDFDHVLEFLVLPEYSSNAVYSKDNVIGPGQCGPPPGIPADDPFQRVRRFMDGLNIHWAIVFVPGHLLVIDESMIKWLSRYLCPGWVKVGRKPDSMGHELKSMVCSDTRIMFAFEIQEGKELDNLKKYVAEYGATCAMVLRLVEPYKSSGRVLVGDSWFGSVKSSLLLSEWDIFSVMNVKTAHKFFVKNQLLELLKTNSVGEAVSFSTTVLLASGKVSSLHAIGHKGPGRLNAKRKKALGWGSDDKGVPLLLVTTCATTLPAEARSYQSSRPSESVAGMKEVVEKFCPQVEASYLYRSRYSDIDKHNRKRTGTVGIHDVWRTQAWEHRDFGELLAVMNVNGESSWTKWDSAGRQALADQQSGRKVSARTMWMHGVTQELFRNPYLLQEIVAAEQESDARALLSLATGGNNATAQAVSPELSRYRKRTTSSAALSEQLSTLKILCKQVPIPRDAQGKAVHERCSAPGCKAPDGRSFRTMYKCEAYPMVEGRPAWVCSSSRSHCWDLHVLYARNHGMAHTPKRKCVHKKASHTQEESVRVGLFQQQK</sequence>
<comment type="caution">
    <text evidence="3">The sequence shown here is derived from an EMBL/GenBank/DDBJ whole genome shotgun (WGS) entry which is preliminary data.</text>
</comment>
<feature type="compositionally biased region" description="Acidic residues" evidence="1">
    <location>
        <begin position="140"/>
        <end position="160"/>
    </location>
</feature>
<evidence type="ECO:0000259" key="2">
    <source>
        <dbReference type="Pfam" id="PF13843"/>
    </source>
</evidence>
<dbReference type="EMBL" id="LGRX02029370">
    <property type="protein sequence ID" value="KAK3246921.1"/>
    <property type="molecule type" value="Genomic_DNA"/>
</dbReference>
<dbReference type="Proteomes" id="UP001190700">
    <property type="component" value="Unassembled WGS sequence"/>
</dbReference>
<evidence type="ECO:0000256" key="1">
    <source>
        <dbReference type="SAM" id="MobiDB-lite"/>
    </source>
</evidence>
<proteinExistence type="predicted"/>
<gene>
    <name evidence="3" type="ORF">CYMTET_43571</name>
</gene>
<reference evidence="3 4" key="1">
    <citation type="journal article" date="2015" name="Genome Biol. Evol.">
        <title>Comparative Genomics of a Bacterivorous Green Alga Reveals Evolutionary Causalities and Consequences of Phago-Mixotrophic Mode of Nutrition.</title>
        <authorList>
            <person name="Burns J.A."/>
            <person name="Paasch A."/>
            <person name="Narechania A."/>
            <person name="Kim E."/>
        </authorList>
    </citation>
    <scope>NUCLEOTIDE SEQUENCE [LARGE SCALE GENOMIC DNA]</scope>
    <source>
        <strain evidence="3 4">PLY_AMNH</strain>
    </source>
</reference>
<organism evidence="3 4">
    <name type="scientific">Cymbomonas tetramitiformis</name>
    <dbReference type="NCBI Taxonomy" id="36881"/>
    <lineage>
        <taxon>Eukaryota</taxon>
        <taxon>Viridiplantae</taxon>
        <taxon>Chlorophyta</taxon>
        <taxon>Pyramimonadophyceae</taxon>
        <taxon>Pyramimonadales</taxon>
        <taxon>Pyramimonadaceae</taxon>
        <taxon>Cymbomonas</taxon>
    </lineage>
</organism>
<accession>A0AAE0EZU8</accession>
<dbReference type="PANTHER" id="PTHR46599">
    <property type="entry name" value="PIGGYBAC TRANSPOSABLE ELEMENT-DERIVED PROTEIN 4"/>
    <property type="match status" value="1"/>
</dbReference>
<feature type="domain" description="PiggyBac transposable element-derived protein" evidence="2">
    <location>
        <begin position="350"/>
        <end position="480"/>
    </location>
</feature>
<name>A0AAE0EZU8_9CHLO</name>
<dbReference type="InterPro" id="IPR029526">
    <property type="entry name" value="PGBD"/>
</dbReference>
<evidence type="ECO:0000313" key="3">
    <source>
        <dbReference type="EMBL" id="KAK3246921.1"/>
    </source>
</evidence>
<keyword evidence="4" id="KW-1185">Reference proteome</keyword>
<protein>
    <recommendedName>
        <fullName evidence="2">PiggyBac transposable element-derived protein domain-containing protein</fullName>
    </recommendedName>
</protein>
<feature type="region of interest" description="Disordered" evidence="1">
    <location>
        <begin position="104"/>
        <end position="166"/>
    </location>
</feature>
<dbReference type="Pfam" id="PF13843">
    <property type="entry name" value="DDE_Tnp_1_7"/>
    <property type="match status" value="1"/>
</dbReference>
<evidence type="ECO:0000313" key="4">
    <source>
        <dbReference type="Proteomes" id="UP001190700"/>
    </source>
</evidence>